<evidence type="ECO:0000313" key="2">
    <source>
        <dbReference type="EMBL" id="BDR59827.1"/>
    </source>
</evidence>
<evidence type="ECO:0000313" key="3">
    <source>
        <dbReference type="Proteomes" id="UP001321741"/>
    </source>
</evidence>
<keyword evidence="1" id="KW-0812">Transmembrane</keyword>
<feature type="transmembrane region" description="Helical" evidence="1">
    <location>
        <begin position="120"/>
        <end position="143"/>
    </location>
</feature>
<name>A0ABN6SHN9_9LACO</name>
<accession>A0ABN6SHN9</accession>
<organism evidence="2 3">
    <name type="scientific">Lactobacillus xylocopicola</name>
    <dbReference type="NCBI Taxonomy" id="2976676"/>
    <lineage>
        <taxon>Bacteria</taxon>
        <taxon>Bacillati</taxon>
        <taxon>Bacillota</taxon>
        <taxon>Bacilli</taxon>
        <taxon>Lactobacillales</taxon>
        <taxon>Lactobacillaceae</taxon>
        <taxon>Lactobacillus</taxon>
    </lineage>
</organism>
<dbReference type="RefSeq" id="WP_317637553.1">
    <property type="nucleotide sequence ID" value="NZ_AP026803.1"/>
</dbReference>
<dbReference type="EMBL" id="AP026803">
    <property type="protein sequence ID" value="BDR59827.1"/>
    <property type="molecule type" value="Genomic_DNA"/>
</dbReference>
<keyword evidence="3" id="KW-1185">Reference proteome</keyword>
<feature type="transmembrane region" description="Helical" evidence="1">
    <location>
        <begin position="155"/>
        <end position="176"/>
    </location>
</feature>
<keyword evidence="1" id="KW-1133">Transmembrane helix</keyword>
<gene>
    <name evidence="2" type="ORF">KIM322_00880</name>
</gene>
<proteinExistence type="predicted"/>
<keyword evidence="1" id="KW-0472">Membrane</keyword>
<reference evidence="2 3" key="1">
    <citation type="journal article" date="2023" name="Microbiol. Spectr.">
        <title>Symbiosis of Carpenter Bees with Uncharacterized Lactic Acid Bacteria Showing NAD Auxotrophy.</title>
        <authorList>
            <person name="Kawasaki S."/>
            <person name="Ozawa K."/>
            <person name="Mori T."/>
            <person name="Yamamoto A."/>
            <person name="Ito M."/>
            <person name="Ohkuma M."/>
            <person name="Sakamoto M."/>
            <person name="Matsutani M."/>
        </authorList>
    </citation>
    <scope>NUCLEOTIDE SEQUENCE [LARGE SCALE GENOMIC DNA]</scope>
    <source>
        <strain evidence="2 3">Kim32-2</strain>
    </source>
</reference>
<dbReference type="Proteomes" id="UP001321741">
    <property type="component" value="Chromosome"/>
</dbReference>
<sequence length="213" mass="23826">MAQAIEDYIFELEKYLADLPAEDRQDVIEFYREFLLDGDFVRRSTIEQELGSPRQLAHKILADYSTTDEPRQEATHHASKLNLKAIWYILLGICAAPIGIPIVIAFFAIILAVLALCLGLFSGIVAIFLALIVSGGAILVKAFTLLFTSKWAAGCFYIGAVLIICSLVMVVTPAIGKAIDFIIAECTRLIRYLGKKVFNNQYYRTNKKEQEKK</sequence>
<feature type="transmembrane region" description="Helical" evidence="1">
    <location>
        <begin position="85"/>
        <end position="114"/>
    </location>
</feature>
<evidence type="ECO:0000256" key="1">
    <source>
        <dbReference type="SAM" id="Phobius"/>
    </source>
</evidence>
<protein>
    <submittedName>
        <fullName evidence="2">Membrane protein</fullName>
    </submittedName>
</protein>
<dbReference type="Pfam" id="PF22564">
    <property type="entry name" value="HAAS"/>
    <property type="match status" value="1"/>
</dbReference>